<reference evidence="1" key="1">
    <citation type="journal article" date="2020" name="Nature">
        <title>Giant virus diversity and host interactions through global metagenomics.</title>
        <authorList>
            <person name="Schulz F."/>
            <person name="Roux S."/>
            <person name="Paez-Espino D."/>
            <person name="Jungbluth S."/>
            <person name="Walsh D.A."/>
            <person name="Denef V.J."/>
            <person name="McMahon K.D."/>
            <person name="Konstantinidis K.T."/>
            <person name="Eloe-Fadrosh E.A."/>
            <person name="Kyrpides N.C."/>
            <person name="Woyke T."/>
        </authorList>
    </citation>
    <scope>NUCLEOTIDE SEQUENCE</scope>
    <source>
        <strain evidence="1">GVMAG-S-ERX556101-89</strain>
    </source>
</reference>
<sequence length="180" mass="19651">MATVTTINQQNIIGLEESQLVGQKPLRYFVSEAPRAKPTTHTDFGNQKTVGSCCNAPPAPTRLNELPATFELPVSHGYLAAEHSDRKSSGVASDLRFGGSVRCLKSMQQVTEKTYDRYNFIEPDLSSGPSHVVLKDFEFGIGKYGHSQPVPNFKAVGNNPVYPVQGGESTRNKVILNKSL</sequence>
<evidence type="ECO:0000313" key="1">
    <source>
        <dbReference type="EMBL" id="QHT38311.1"/>
    </source>
</evidence>
<protein>
    <submittedName>
        <fullName evidence="1">Uncharacterized protein</fullName>
    </submittedName>
</protein>
<name>A0A6C0FBS6_9ZZZZ</name>
<accession>A0A6C0FBS6</accession>
<dbReference type="EMBL" id="MN738829">
    <property type="protein sequence ID" value="QHT38311.1"/>
    <property type="molecule type" value="Genomic_DNA"/>
</dbReference>
<dbReference type="AlphaFoldDB" id="A0A6C0FBS6"/>
<proteinExistence type="predicted"/>
<organism evidence="1">
    <name type="scientific">viral metagenome</name>
    <dbReference type="NCBI Taxonomy" id="1070528"/>
    <lineage>
        <taxon>unclassified sequences</taxon>
        <taxon>metagenomes</taxon>
        <taxon>organismal metagenomes</taxon>
    </lineage>
</organism>